<dbReference type="PANTHER" id="PTHR47926">
    <property type="entry name" value="PENTATRICOPEPTIDE REPEAT-CONTAINING PROTEIN"/>
    <property type="match status" value="1"/>
</dbReference>
<organism evidence="3 4">
    <name type="scientific">Striga asiatica</name>
    <name type="common">Asiatic witchweed</name>
    <name type="synonym">Buchnera asiatica</name>
    <dbReference type="NCBI Taxonomy" id="4170"/>
    <lineage>
        <taxon>Eukaryota</taxon>
        <taxon>Viridiplantae</taxon>
        <taxon>Streptophyta</taxon>
        <taxon>Embryophyta</taxon>
        <taxon>Tracheophyta</taxon>
        <taxon>Spermatophyta</taxon>
        <taxon>Magnoliopsida</taxon>
        <taxon>eudicotyledons</taxon>
        <taxon>Gunneridae</taxon>
        <taxon>Pentapetalae</taxon>
        <taxon>asterids</taxon>
        <taxon>lamiids</taxon>
        <taxon>Lamiales</taxon>
        <taxon>Orobanchaceae</taxon>
        <taxon>Buchnereae</taxon>
        <taxon>Striga</taxon>
    </lineage>
</organism>
<dbReference type="Pfam" id="PF20431">
    <property type="entry name" value="E_motif"/>
    <property type="match status" value="1"/>
</dbReference>
<sequence>MLPKLLMMMIANNKNVSSLHEARAFHGLMVAAGFLNAPFSTRLHCNAVLRAYVHSADFSQAIHLFNHLVFNLRFIPDNYTFPLVLKACSGLSSLEHGRNVAGFITRHPHLKPNVYTKCALIDMFAKCGSLDEAHKVFDEMPLKERDLASWTSIICGWIQAGQELKALCLFEEMRQTGTRPDSALVAAMLPACGRLESRQAGNGMALQGCALKTGVHDDLFVSNAAMDMYCKFGDPHRAYVIFRGMPCKDHVSWRTLIAGYSHNCLYERSLDLYLERTKKSKLTPDDVHVVASVFPAIGKLNLSEQGKAMHGFIIKHGFDDDVVLRIALMDMYSSCGLTREMDTLLSVWPDIMVWNSAIAGHAAGEKFDLALIVFRRMWTTSSQLLIRPNSVTLVSILPICTKMGVLKQGMELHCYAVKNTVIMAVSVSNSLIDMYCKCGYLGLGRRVFDHMSEKDIVSYNTLISAYGFCGYGKQALILFDEMICLGIKPTKATFVGLLSACSHSGLVDEGWSVYRSMIDSYGICPNMEHYSCMVDLFGRAGRIRDACNFIRRMPEKPEGSVLGCLVAACQFHGITEPVDLLEEILQDNVQDSGYHILLSNMYASTKKWKDASRVRALIKEKGLRKKPGSSLIQMGCYTHIFDARDTAHAELSKIQQVLEILSSEMKEEWCCGVDPSFSIPSIDYFSR</sequence>
<feature type="repeat" description="PPR" evidence="2">
    <location>
        <begin position="146"/>
        <end position="180"/>
    </location>
</feature>
<dbReference type="Pfam" id="PF01535">
    <property type="entry name" value="PPR"/>
    <property type="match status" value="5"/>
</dbReference>
<evidence type="ECO:0000313" key="4">
    <source>
        <dbReference type="Proteomes" id="UP000325081"/>
    </source>
</evidence>
<feature type="repeat" description="PPR" evidence="2">
    <location>
        <begin position="455"/>
        <end position="489"/>
    </location>
</feature>
<dbReference type="Proteomes" id="UP000325081">
    <property type="component" value="Unassembled WGS sequence"/>
</dbReference>
<dbReference type="Gene3D" id="1.25.40.10">
    <property type="entry name" value="Tetratricopeptide repeat domain"/>
    <property type="match status" value="4"/>
</dbReference>
<dbReference type="PANTHER" id="PTHR47926:SF394">
    <property type="entry name" value="REPEAT-LIKE SUPERFAMILY PROTEIN, PUTATIVE-RELATED"/>
    <property type="match status" value="1"/>
</dbReference>
<dbReference type="FunFam" id="1.25.40.10:FF:000344">
    <property type="entry name" value="Pentatricopeptide repeat-containing protein"/>
    <property type="match status" value="1"/>
</dbReference>
<feature type="repeat" description="PPR" evidence="2">
    <location>
        <begin position="526"/>
        <end position="556"/>
    </location>
</feature>
<dbReference type="InterPro" id="IPR046960">
    <property type="entry name" value="PPR_At4g14850-like_plant"/>
</dbReference>
<dbReference type="Pfam" id="PF13041">
    <property type="entry name" value="PPR_2"/>
    <property type="match status" value="1"/>
</dbReference>
<evidence type="ECO:0000256" key="1">
    <source>
        <dbReference type="ARBA" id="ARBA00022737"/>
    </source>
</evidence>
<reference evidence="4" key="1">
    <citation type="journal article" date="2019" name="Curr. Biol.">
        <title>Genome Sequence of Striga asiatica Provides Insight into the Evolution of Plant Parasitism.</title>
        <authorList>
            <person name="Yoshida S."/>
            <person name="Kim S."/>
            <person name="Wafula E.K."/>
            <person name="Tanskanen J."/>
            <person name="Kim Y.M."/>
            <person name="Honaas L."/>
            <person name="Yang Z."/>
            <person name="Spallek T."/>
            <person name="Conn C.E."/>
            <person name="Ichihashi Y."/>
            <person name="Cheong K."/>
            <person name="Cui S."/>
            <person name="Der J.P."/>
            <person name="Gundlach H."/>
            <person name="Jiao Y."/>
            <person name="Hori C."/>
            <person name="Ishida J.K."/>
            <person name="Kasahara H."/>
            <person name="Kiba T."/>
            <person name="Kim M.S."/>
            <person name="Koo N."/>
            <person name="Laohavisit A."/>
            <person name="Lee Y.H."/>
            <person name="Lumba S."/>
            <person name="McCourt P."/>
            <person name="Mortimer J.C."/>
            <person name="Mutuku J.M."/>
            <person name="Nomura T."/>
            <person name="Sasaki-Sekimoto Y."/>
            <person name="Seto Y."/>
            <person name="Wang Y."/>
            <person name="Wakatake T."/>
            <person name="Sakakibara H."/>
            <person name="Demura T."/>
            <person name="Yamaguchi S."/>
            <person name="Yoneyama K."/>
            <person name="Manabe R.I."/>
            <person name="Nelson D.C."/>
            <person name="Schulman A.H."/>
            <person name="Timko M.P."/>
            <person name="dePamphilis C.W."/>
            <person name="Choi D."/>
            <person name="Shirasu K."/>
        </authorList>
    </citation>
    <scope>NUCLEOTIDE SEQUENCE [LARGE SCALE GENOMIC DNA]</scope>
    <source>
        <strain evidence="4">cv. UVA1</strain>
    </source>
</reference>
<dbReference type="InterPro" id="IPR046848">
    <property type="entry name" value="E_motif"/>
</dbReference>
<protein>
    <submittedName>
        <fullName evidence="3">Pentatricopeptide repeat (PPR) superfamily protein</fullName>
    </submittedName>
</protein>
<keyword evidence="4" id="KW-1185">Reference proteome</keyword>
<dbReference type="AlphaFoldDB" id="A0A5A7QL95"/>
<name>A0A5A7QL95_STRAF</name>
<dbReference type="NCBIfam" id="TIGR00756">
    <property type="entry name" value="PPR"/>
    <property type="match status" value="5"/>
</dbReference>
<keyword evidence="1" id="KW-0677">Repeat</keyword>
<dbReference type="InterPro" id="IPR011990">
    <property type="entry name" value="TPR-like_helical_dom_sf"/>
</dbReference>
<gene>
    <name evidence="3" type="ORF">STAS_22849</name>
</gene>
<dbReference type="OrthoDB" id="1851890at2759"/>
<feature type="repeat" description="PPR" evidence="2">
    <location>
        <begin position="249"/>
        <end position="284"/>
    </location>
</feature>
<proteinExistence type="predicted"/>
<evidence type="ECO:0000313" key="3">
    <source>
        <dbReference type="EMBL" id="GER45870.1"/>
    </source>
</evidence>
<dbReference type="GO" id="GO:0009451">
    <property type="term" value="P:RNA modification"/>
    <property type="evidence" value="ECO:0007669"/>
    <property type="project" value="InterPro"/>
</dbReference>
<dbReference type="InterPro" id="IPR002885">
    <property type="entry name" value="PPR_rpt"/>
</dbReference>
<dbReference type="Pfam" id="PF12854">
    <property type="entry name" value="PPR_1"/>
    <property type="match status" value="1"/>
</dbReference>
<feature type="repeat" description="PPR" evidence="2">
    <location>
        <begin position="113"/>
        <end position="143"/>
    </location>
</feature>
<comment type="caution">
    <text evidence="3">The sequence shown here is derived from an EMBL/GenBank/DDBJ whole genome shotgun (WGS) entry which is preliminary data.</text>
</comment>
<evidence type="ECO:0000256" key="2">
    <source>
        <dbReference type="PROSITE-ProRule" id="PRU00708"/>
    </source>
</evidence>
<accession>A0A5A7QL95</accession>
<dbReference type="EMBL" id="BKCP01007371">
    <property type="protein sequence ID" value="GER45870.1"/>
    <property type="molecule type" value="Genomic_DNA"/>
</dbReference>
<dbReference type="PROSITE" id="PS51375">
    <property type="entry name" value="PPR"/>
    <property type="match status" value="5"/>
</dbReference>
<dbReference type="FunFam" id="1.25.40.10:FF:000090">
    <property type="entry name" value="Pentatricopeptide repeat-containing protein, chloroplastic"/>
    <property type="match status" value="1"/>
</dbReference>
<dbReference type="GO" id="GO:0003723">
    <property type="term" value="F:RNA binding"/>
    <property type="evidence" value="ECO:0007669"/>
    <property type="project" value="InterPro"/>
</dbReference>